<organism evidence="2 3">
    <name type="scientific">Wallemia ichthyophaga</name>
    <dbReference type="NCBI Taxonomy" id="245174"/>
    <lineage>
        <taxon>Eukaryota</taxon>
        <taxon>Fungi</taxon>
        <taxon>Dikarya</taxon>
        <taxon>Basidiomycota</taxon>
        <taxon>Wallemiomycotina</taxon>
        <taxon>Wallemiomycetes</taxon>
        <taxon>Wallemiales</taxon>
        <taxon>Wallemiaceae</taxon>
        <taxon>Wallemia</taxon>
    </lineage>
</organism>
<feature type="region of interest" description="Disordered" evidence="1">
    <location>
        <begin position="56"/>
        <end position="86"/>
    </location>
</feature>
<feature type="compositionally biased region" description="Basic and acidic residues" evidence="1">
    <location>
        <begin position="69"/>
        <end position="78"/>
    </location>
</feature>
<dbReference type="AlphaFoldDB" id="A0A4T0J1T8"/>
<protein>
    <submittedName>
        <fullName evidence="2">Uncharacterized protein</fullName>
    </submittedName>
</protein>
<feature type="compositionally biased region" description="Acidic residues" evidence="1">
    <location>
        <begin position="1"/>
        <end position="10"/>
    </location>
</feature>
<dbReference type="EMBL" id="SPOF01000011">
    <property type="protein sequence ID" value="TIB14290.1"/>
    <property type="molecule type" value="Genomic_DNA"/>
</dbReference>
<accession>A0A4T0J1T8</accession>
<reference evidence="2 3" key="1">
    <citation type="submission" date="2019-03" db="EMBL/GenBank/DDBJ databases">
        <title>Sequencing 23 genomes of Wallemia ichthyophaga.</title>
        <authorList>
            <person name="Gostincar C."/>
        </authorList>
    </citation>
    <scope>NUCLEOTIDE SEQUENCE [LARGE SCALE GENOMIC DNA]</scope>
    <source>
        <strain evidence="2 3">EXF-8621</strain>
    </source>
</reference>
<proteinExistence type="predicted"/>
<dbReference type="Proteomes" id="UP000306954">
    <property type="component" value="Unassembled WGS sequence"/>
</dbReference>
<evidence type="ECO:0000313" key="2">
    <source>
        <dbReference type="EMBL" id="TIB14290.1"/>
    </source>
</evidence>
<feature type="region of interest" description="Disordered" evidence="1">
    <location>
        <begin position="1"/>
        <end position="22"/>
    </location>
</feature>
<sequence length="325" mass="36399">MSDDEFEEGPDPFMVDLGEANTGNLNLLEESHRMESNQQTESANSLAFELAAAFGSGGSGGSPLKTQRRVVDEAHTSSEESSDDEQMYTLDETQLEKYNAELNKGIEINAQFLNKLVDIDSGLPMLESTATVVVKKLVETAKVRDDQSRQLWEMDRELSKEDDRVLAVLEPLENEKIEGLDSIEEEVDEVGDSVNSNMNEKVVDTYNNHQSTSTLSNTDKSNSSIPSLEGFIDEYLLRSLGMITEISQISTATLNESSRKTRAMRSTLSGIKMEDKRTTKAIQVIERLESKSKTSLKDLMDKLQEDFITKMNKMTEWVSVQRVSQ</sequence>
<comment type="caution">
    <text evidence="2">The sequence shown here is derived from an EMBL/GenBank/DDBJ whole genome shotgun (WGS) entry which is preliminary data.</text>
</comment>
<evidence type="ECO:0000256" key="1">
    <source>
        <dbReference type="SAM" id="MobiDB-lite"/>
    </source>
</evidence>
<gene>
    <name evidence="2" type="ORF">E3P90_01250</name>
</gene>
<evidence type="ECO:0000313" key="3">
    <source>
        <dbReference type="Proteomes" id="UP000306954"/>
    </source>
</evidence>
<name>A0A4T0J1T8_WALIC</name>